<keyword evidence="2" id="KW-1133">Transmembrane helix</keyword>
<evidence type="ECO:0000256" key="1">
    <source>
        <dbReference type="SAM" id="MobiDB-lite"/>
    </source>
</evidence>
<dbReference type="EMBL" id="BAAAMJ010000001">
    <property type="protein sequence ID" value="GAA1895127.1"/>
    <property type="molecule type" value="Genomic_DNA"/>
</dbReference>
<gene>
    <name evidence="3" type="ORF">GCM10009716_01250</name>
</gene>
<keyword evidence="2" id="KW-0472">Membrane</keyword>
<protein>
    <recommendedName>
        <fullName evidence="5">Cellulose synthase</fullName>
    </recommendedName>
</protein>
<keyword evidence="2" id="KW-0812">Transmembrane</keyword>
<dbReference type="RefSeq" id="WP_344257880.1">
    <property type="nucleotide sequence ID" value="NZ_BAAAMJ010000001.1"/>
</dbReference>
<sequence>MLITTACAVISAAGLGIAFLVARRRRFATALRVAAVSLLPVGLAMTGVVRFVLNMTFNPLAWAGFGVLALAVLMFLGARFADRRGHGTARPPAASAGEPAQALPATRERPGGAPAGAGGADDFSDIEAILKKHGI</sequence>
<dbReference type="Proteomes" id="UP001501303">
    <property type="component" value="Unassembled WGS sequence"/>
</dbReference>
<evidence type="ECO:0000313" key="4">
    <source>
        <dbReference type="Proteomes" id="UP001501303"/>
    </source>
</evidence>
<organism evidence="3 4">
    <name type="scientific">Streptomyces sodiiphilus</name>
    <dbReference type="NCBI Taxonomy" id="226217"/>
    <lineage>
        <taxon>Bacteria</taxon>
        <taxon>Bacillati</taxon>
        <taxon>Actinomycetota</taxon>
        <taxon>Actinomycetes</taxon>
        <taxon>Kitasatosporales</taxon>
        <taxon>Streptomycetaceae</taxon>
        <taxon>Streptomyces</taxon>
    </lineage>
</organism>
<feature type="transmembrane region" description="Helical" evidence="2">
    <location>
        <begin position="59"/>
        <end position="81"/>
    </location>
</feature>
<proteinExistence type="predicted"/>
<evidence type="ECO:0000313" key="3">
    <source>
        <dbReference type="EMBL" id="GAA1895127.1"/>
    </source>
</evidence>
<reference evidence="3 4" key="1">
    <citation type="journal article" date="2019" name="Int. J. Syst. Evol. Microbiol.">
        <title>The Global Catalogue of Microorganisms (GCM) 10K type strain sequencing project: providing services to taxonomists for standard genome sequencing and annotation.</title>
        <authorList>
            <consortium name="The Broad Institute Genomics Platform"/>
            <consortium name="The Broad Institute Genome Sequencing Center for Infectious Disease"/>
            <person name="Wu L."/>
            <person name="Ma J."/>
        </authorList>
    </citation>
    <scope>NUCLEOTIDE SEQUENCE [LARGE SCALE GENOMIC DNA]</scope>
    <source>
        <strain evidence="3 4">JCM 13581</strain>
    </source>
</reference>
<name>A0ABN2NQJ2_9ACTN</name>
<feature type="transmembrane region" description="Helical" evidence="2">
    <location>
        <begin position="34"/>
        <end position="53"/>
    </location>
</feature>
<accession>A0ABN2NQJ2</accession>
<feature type="region of interest" description="Disordered" evidence="1">
    <location>
        <begin position="84"/>
        <end position="121"/>
    </location>
</feature>
<evidence type="ECO:0000256" key="2">
    <source>
        <dbReference type="SAM" id="Phobius"/>
    </source>
</evidence>
<feature type="transmembrane region" description="Helical" evidence="2">
    <location>
        <begin position="6"/>
        <end position="22"/>
    </location>
</feature>
<evidence type="ECO:0008006" key="5">
    <source>
        <dbReference type="Google" id="ProtNLM"/>
    </source>
</evidence>
<comment type="caution">
    <text evidence="3">The sequence shown here is derived from an EMBL/GenBank/DDBJ whole genome shotgun (WGS) entry which is preliminary data.</text>
</comment>
<keyword evidence="4" id="KW-1185">Reference proteome</keyword>